<evidence type="ECO:0000313" key="2">
    <source>
        <dbReference type="EMBL" id="MDS0281850.1"/>
    </source>
</evidence>
<dbReference type="Gene3D" id="3.40.50.1820">
    <property type="entry name" value="alpha/beta hydrolase"/>
    <property type="match status" value="1"/>
</dbReference>
<dbReference type="InterPro" id="IPR029058">
    <property type="entry name" value="AB_hydrolase_fold"/>
</dbReference>
<reference evidence="2 3" key="1">
    <citation type="submission" date="2022-06" db="EMBL/GenBank/DDBJ databases">
        <title>Halomicroarcula sp. a new haloarchaeum isolate from saline soil.</title>
        <authorList>
            <person name="Strakova D."/>
            <person name="Galisteo C."/>
            <person name="Sanchez-Porro C."/>
            <person name="Ventosa A."/>
        </authorList>
    </citation>
    <scope>NUCLEOTIDE SEQUENCE [LARGE SCALE GENOMIC DNA]</scope>
    <source>
        <strain evidence="2 3">S3CR25-11</strain>
    </source>
</reference>
<dbReference type="PANTHER" id="PTHR43433">
    <property type="entry name" value="HYDROLASE, ALPHA/BETA FOLD FAMILY PROTEIN"/>
    <property type="match status" value="1"/>
</dbReference>
<accession>A0ABU2FM63</accession>
<keyword evidence="2" id="KW-0378">Hydrolase</keyword>
<dbReference type="PANTHER" id="PTHR43433:SF5">
    <property type="entry name" value="AB HYDROLASE-1 DOMAIN-CONTAINING PROTEIN"/>
    <property type="match status" value="1"/>
</dbReference>
<proteinExistence type="predicted"/>
<name>A0ABU2FM63_9EURY</name>
<dbReference type="Pfam" id="PF12697">
    <property type="entry name" value="Abhydrolase_6"/>
    <property type="match status" value="1"/>
</dbReference>
<keyword evidence="3" id="KW-1185">Reference proteome</keyword>
<sequence>MVPAAATAEESTDTAQYVTVGQRRLAYATYGDPTGRPVLFCHGTPGSRLLGRLLDAPATERGIRVIAPDRPGIGDSDGAAVGIDDWPDDAAALLSHLDADRAGVLGFSGGAPYALACHRLAAVESVTLVSGAGPPGVGETGRAQRAMGALARHVPWLCSPLVRLQRWALARRDPDAALDLVAQRPPETEALSTDEVARLVKADVLAATARGPSAVVRELGLLAEPWPVDLRDVSVPVTVFQGRRDRNVAPETGAALARRLPEATLERVDSDHLGSLCVAAGRALRGPTPV</sequence>
<dbReference type="RefSeq" id="WP_310899690.1">
    <property type="nucleotide sequence ID" value="NZ_JAMQOS010000002.1"/>
</dbReference>
<organism evidence="2 3">
    <name type="scientific">Haloarcula onubensis</name>
    <dbReference type="NCBI Taxonomy" id="2950539"/>
    <lineage>
        <taxon>Archaea</taxon>
        <taxon>Methanobacteriati</taxon>
        <taxon>Methanobacteriota</taxon>
        <taxon>Stenosarchaea group</taxon>
        <taxon>Halobacteria</taxon>
        <taxon>Halobacteriales</taxon>
        <taxon>Haloarculaceae</taxon>
        <taxon>Haloarcula</taxon>
    </lineage>
</organism>
<evidence type="ECO:0000259" key="1">
    <source>
        <dbReference type="Pfam" id="PF12697"/>
    </source>
</evidence>
<dbReference type="EMBL" id="JAMQOS010000002">
    <property type="protein sequence ID" value="MDS0281850.1"/>
    <property type="molecule type" value="Genomic_DNA"/>
</dbReference>
<dbReference type="InterPro" id="IPR000073">
    <property type="entry name" value="AB_hydrolase_1"/>
</dbReference>
<dbReference type="InterPro" id="IPR050471">
    <property type="entry name" value="AB_hydrolase"/>
</dbReference>
<dbReference type="SUPFAM" id="SSF53474">
    <property type="entry name" value="alpha/beta-Hydrolases"/>
    <property type="match status" value="1"/>
</dbReference>
<evidence type="ECO:0000313" key="3">
    <source>
        <dbReference type="Proteomes" id="UP001268864"/>
    </source>
</evidence>
<protein>
    <submittedName>
        <fullName evidence="2">Alpha/beta hydrolase</fullName>
    </submittedName>
</protein>
<feature type="domain" description="AB hydrolase-1" evidence="1">
    <location>
        <begin position="38"/>
        <end position="273"/>
    </location>
</feature>
<gene>
    <name evidence="2" type="ORF">NDI86_06915</name>
</gene>
<dbReference type="GO" id="GO:0016787">
    <property type="term" value="F:hydrolase activity"/>
    <property type="evidence" value="ECO:0007669"/>
    <property type="project" value="UniProtKB-KW"/>
</dbReference>
<comment type="caution">
    <text evidence="2">The sequence shown here is derived from an EMBL/GenBank/DDBJ whole genome shotgun (WGS) entry which is preliminary data.</text>
</comment>
<dbReference type="Proteomes" id="UP001268864">
    <property type="component" value="Unassembled WGS sequence"/>
</dbReference>